<feature type="compositionally biased region" description="Basic and acidic residues" evidence="2">
    <location>
        <begin position="466"/>
        <end position="484"/>
    </location>
</feature>
<sequence length="1024" mass="113112">MRPVRLVLQAFGPYAGRQVIDFQEAVAAGLFGIYGQTGSGKSTIFSAMSFALFGEAARSEQETISLRSDHAAPDLPTEVEFVFELGERRYFIRRRPDQMRPKQRGGGETRDAHEAWLFDATGLPLADIGADKPGKRLAEKKVGLVREAVTNLLGYGPEQFKQIVLLPQGRFEAFLAAKTQERQDILGALFDVSLYRRLAGKLKTEAEVAERQVRDERAVCLGRLAADGFESMAALDQGIAEAAAQFDEKLQTEQHRRADLAAAQAQLHEARATDDLFKAAAQARQAQQRSLDRAPEITALKAQVTAAERARVLAENEDRVVEAEREWNAAKTSLENLKTLETRAFDKAQQASDLHRQHLAGRQEMDALRRSIEQLQRDRDMLAKAAGLAGELEAAQRYTGEIKDAFETLETDLARRIAKRQGEEQALKQARLVQDQRQVLTARLATLERDLKQAEMLERAERDLTQARRRQQDEMHRQAERQKASAEAATQFEAAERRLASAQALHLAAKLAPGAPCPVCGATDHPQPAEGDSRHAGLDQAFRQAKQAMDAAYRDEQTGAANIASADATIVERERQLSELERPERDTQALRQDWEETGGALKALGPAIDIAMAEARLEAFAKNIAEADAELHRRRDLLATSKTETSTLQARLADMLDGIDPVLRDPAVLDRRLRQSTELLANREKALLQSEQSATETREAALAARKDREAGENRLTDRQERMQREITIFETRLTEAALTRTDLQRLKPAIATLDRDKGVIEEHQRELHRIGERLAELETALVGKEQPDIAALEAGRAVAEAALKAASDERAATAARAQHLQRLRQDLSDIARRLDEAEAASGPLREMSALFDAQNRQKLKLETFAIGTMFEQVLRAANLRLGPMTNGRYRLERDIESGGRGKRGLGILAFDVHTGKARPTATLSGGETFIAALALALGLADVVESASGKVRLDTIFLDEGFGSLDTENGSGTLDLVLQALNSLASQNRSVGLISHVPLVQEAIPNGFYVRKDRDGSHIETRSMM</sequence>
<dbReference type="Proteomes" id="UP000544107">
    <property type="component" value="Unassembled WGS sequence"/>
</dbReference>
<accession>A0A1Q9A5B8</accession>
<dbReference type="EMBL" id="JACIED010000001">
    <property type="protein sequence ID" value="MBB4006890.1"/>
    <property type="molecule type" value="Genomic_DNA"/>
</dbReference>
<feature type="region of interest" description="Disordered" evidence="2">
    <location>
        <begin position="689"/>
        <end position="717"/>
    </location>
</feature>
<evidence type="ECO:0000256" key="1">
    <source>
        <dbReference type="SAM" id="Coils"/>
    </source>
</evidence>
<dbReference type="SUPFAM" id="SSF52540">
    <property type="entry name" value="P-loop containing nucleoside triphosphate hydrolases"/>
    <property type="match status" value="1"/>
</dbReference>
<name>A0A1Q9A5B8_9HYPH</name>
<dbReference type="InterPro" id="IPR038729">
    <property type="entry name" value="Rad50/SbcC_AAA"/>
</dbReference>
<dbReference type="OrthoDB" id="9795626at2"/>
<dbReference type="Pfam" id="PF13558">
    <property type="entry name" value="SbcC_Walker_B"/>
    <property type="match status" value="1"/>
</dbReference>
<feature type="coiled-coil region" evidence="1">
    <location>
        <begin position="760"/>
        <end position="840"/>
    </location>
</feature>
<dbReference type="AlphaFoldDB" id="A0A1Q9A5B8"/>
<feature type="coiled-coil region" evidence="1">
    <location>
        <begin position="358"/>
        <end position="385"/>
    </location>
</feature>
<evidence type="ECO:0000256" key="2">
    <source>
        <dbReference type="SAM" id="MobiDB-lite"/>
    </source>
</evidence>
<keyword evidence="4" id="KW-0540">Nuclease</keyword>
<feature type="region of interest" description="Disordered" evidence="2">
    <location>
        <begin position="466"/>
        <end position="490"/>
    </location>
</feature>
<evidence type="ECO:0000313" key="6">
    <source>
        <dbReference type="Proteomes" id="UP000185598"/>
    </source>
</evidence>
<gene>
    <name evidence="5" type="ORF">BJF91_22515</name>
    <name evidence="4" type="ORF">GGQ71_001126</name>
</gene>
<evidence type="ECO:0000313" key="5">
    <source>
        <dbReference type="EMBL" id="OLP49766.1"/>
    </source>
</evidence>
<dbReference type="RefSeq" id="WP_075615553.1">
    <property type="nucleotide sequence ID" value="NZ_JACIED010000001.1"/>
</dbReference>
<evidence type="ECO:0000313" key="4">
    <source>
        <dbReference type="EMBL" id="MBB4006890.1"/>
    </source>
</evidence>
<dbReference type="GO" id="GO:0016887">
    <property type="term" value="F:ATP hydrolysis activity"/>
    <property type="evidence" value="ECO:0007669"/>
    <property type="project" value="InterPro"/>
</dbReference>
<dbReference type="STRING" id="887144.BJF91_22515"/>
<dbReference type="GO" id="GO:0004527">
    <property type="term" value="F:exonuclease activity"/>
    <property type="evidence" value="ECO:0007669"/>
    <property type="project" value="UniProtKB-KW"/>
</dbReference>
<keyword evidence="6" id="KW-1185">Reference proteome</keyword>
<dbReference type="GO" id="GO:0006302">
    <property type="term" value="P:double-strand break repair"/>
    <property type="evidence" value="ECO:0007669"/>
    <property type="project" value="InterPro"/>
</dbReference>
<dbReference type="EMBL" id="MKIN01000022">
    <property type="protein sequence ID" value="OLP49766.1"/>
    <property type="molecule type" value="Genomic_DNA"/>
</dbReference>
<dbReference type="InterPro" id="IPR027417">
    <property type="entry name" value="P-loop_NTPase"/>
</dbReference>
<dbReference type="Proteomes" id="UP000185598">
    <property type="component" value="Unassembled WGS sequence"/>
</dbReference>
<dbReference type="Gene3D" id="3.40.50.300">
    <property type="entry name" value="P-loop containing nucleotide triphosphate hydrolases"/>
    <property type="match status" value="2"/>
</dbReference>
<feature type="compositionally biased region" description="Basic and acidic residues" evidence="2">
    <location>
        <begin position="696"/>
        <end position="717"/>
    </location>
</feature>
<reference evidence="5 6" key="1">
    <citation type="submission" date="2016-09" db="EMBL/GenBank/DDBJ databases">
        <title>Rhizobium oryziradicis sp. nov., isolated from the root of rice.</title>
        <authorList>
            <person name="Zhao J."/>
            <person name="Zhang X."/>
        </authorList>
    </citation>
    <scope>NUCLEOTIDE SEQUENCE [LARGE SCALE GENOMIC DNA]</scope>
    <source>
        <strain evidence="5 6">14971</strain>
    </source>
</reference>
<keyword evidence="1" id="KW-0175">Coiled coil</keyword>
<protein>
    <submittedName>
        <fullName evidence="4">Exonuclease SbcC</fullName>
    </submittedName>
</protein>
<dbReference type="PANTHER" id="PTHR32114:SF2">
    <property type="entry name" value="ABC TRANSPORTER ABCH.3"/>
    <property type="match status" value="1"/>
</dbReference>
<dbReference type="Pfam" id="PF13476">
    <property type="entry name" value="AAA_23"/>
    <property type="match status" value="1"/>
</dbReference>
<keyword evidence="4" id="KW-0269">Exonuclease</keyword>
<comment type="caution">
    <text evidence="5">The sequence shown here is derived from an EMBL/GenBank/DDBJ whole genome shotgun (WGS) entry which is preliminary data.</text>
</comment>
<proteinExistence type="predicted"/>
<feature type="domain" description="Rad50/SbcC-type AAA" evidence="3">
    <location>
        <begin position="5"/>
        <end position="288"/>
    </location>
</feature>
<evidence type="ECO:0000259" key="3">
    <source>
        <dbReference type="Pfam" id="PF13476"/>
    </source>
</evidence>
<keyword evidence="4" id="KW-0378">Hydrolase</keyword>
<reference evidence="4 7" key="2">
    <citation type="submission" date="2020-08" db="EMBL/GenBank/DDBJ databases">
        <title>Genomic Encyclopedia of Type Strains, Phase IV (KMG-IV): sequencing the most valuable type-strain genomes for metagenomic binning, comparative biology and taxonomic classification.</title>
        <authorList>
            <person name="Goeker M."/>
        </authorList>
    </citation>
    <scope>NUCLEOTIDE SEQUENCE [LARGE SCALE GENOMIC DNA]</scope>
    <source>
        <strain evidence="4 7">DSM 100021</strain>
    </source>
</reference>
<organism evidence="5 6">
    <name type="scientific">Allorhizobium taibaishanense</name>
    <dbReference type="NCBI Taxonomy" id="887144"/>
    <lineage>
        <taxon>Bacteria</taxon>
        <taxon>Pseudomonadati</taxon>
        <taxon>Pseudomonadota</taxon>
        <taxon>Alphaproteobacteria</taxon>
        <taxon>Hyphomicrobiales</taxon>
        <taxon>Rhizobiaceae</taxon>
        <taxon>Rhizobium/Agrobacterium group</taxon>
        <taxon>Allorhizobium</taxon>
    </lineage>
</organism>
<evidence type="ECO:0000313" key="7">
    <source>
        <dbReference type="Proteomes" id="UP000544107"/>
    </source>
</evidence>
<dbReference type="PANTHER" id="PTHR32114">
    <property type="entry name" value="ABC TRANSPORTER ABCH.3"/>
    <property type="match status" value="1"/>
</dbReference>